<dbReference type="OrthoDB" id="5370059at2759"/>
<dbReference type="GeneID" id="8857262"/>
<dbReference type="OMA" id="RYYHIAF"/>
<dbReference type="PANTHER" id="PTHR45982">
    <property type="entry name" value="REGULATOR OF CHROMOSOME CONDENSATION"/>
    <property type="match status" value="1"/>
</dbReference>
<dbReference type="STRING" id="5762.D2W0N0"/>
<evidence type="ECO:0000313" key="1">
    <source>
        <dbReference type="EMBL" id="EFC37365.1"/>
    </source>
</evidence>
<proteinExistence type="predicted"/>
<sequence length="440" mass="49628">MSGATLYLLGRHLTNKVTENLQETAPDHSPVLTHREKPNFVKINIANQCRNYRNEDYDVFFSALESHIDQVSIGSDFLLILLSDGSLYTMGINRTCFHMGLTTVPLDSFATRSVYYLHQLKDKPVKMISSGGFYSIVATRNDELYGIGANDYGQFSVYSSSTHKSNANPLKIDYGKKEGDIITHMTCCFSFSVVIINGTDMRVAGQDWIADETQTPNLVNSRHVITKTFKTFPSPVYQLKSGAFHIVALLKDGRIFCCGSNSRDQLGSVYNTSRKGIQEVFLDNQIEKPIGINCGSDFTLFLKSDRTIDRLGSSRYPKFDVLLFKGLEKFNDALDVNMCEQLLSISRPDCIHIRGNNNTFTLGDGEDEYYELDMDYNDIFQTPVTPEIVGVSARYYHIAFYLKTDMKISKHFVFLKRRIDNSKLSDISIRTIISGGGLAY</sequence>
<dbReference type="AlphaFoldDB" id="D2W0N0"/>
<dbReference type="RefSeq" id="XP_002670109.1">
    <property type="nucleotide sequence ID" value="XM_002670063.1"/>
</dbReference>
<dbReference type="InParanoid" id="D2W0N0"/>
<organism evidence="2">
    <name type="scientific">Naegleria gruberi</name>
    <name type="common">Amoeba</name>
    <dbReference type="NCBI Taxonomy" id="5762"/>
    <lineage>
        <taxon>Eukaryota</taxon>
        <taxon>Discoba</taxon>
        <taxon>Heterolobosea</taxon>
        <taxon>Tetramitia</taxon>
        <taxon>Eutetramitia</taxon>
        <taxon>Vahlkampfiidae</taxon>
        <taxon>Naegleria</taxon>
    </lineage>
</organism>
<dbReference type="VEuPathDB" id="AmoebaDB:NAEGRDRAFT_81943"/>
<reference evidence="1 2" key="1">
    <citation type="journal article" date="2010" name="Cell">
        <title>The genome of Naegleria gruberi illuminates early eukaryotic versatility.</title>
        <authorList>
            <person name="Fritz-Laylin L.K."/>
            <person name="Prochnik S.E."/>
            <person name="Ginger M.L."/>
            <person name="Dacks J.B."/>
            <person name="Carpenter M.L."/>
            <person name="Field M.C."/>
            <person name="Kuo A."/>
            <person name="Paredez A."/>
            <person name="Chapman J."/>
            <person name="Pham J."/>
            <person name="Shu S."/>
            <person name="Neupane R."/>
            <person name="Cipriano M."/>
            <person name="Mancuso J."/>
            <person name="Tu H."/>
            <person name="Salamov A."/>
            <person name="Lindquist E."/>
            <person name="Shapiro H."/>
            <person name="Lucas S."/>
            <person name="Grigoriev I.V."/>
            <person name="Cande W.Z."/>
            <person name="Fulton C."/>
            <person name="Rokhsar D.S."/>
            <person name="Dawson S.C."/>
        </authorList>
    </citation>
    <scope>NUCLEOTIDE SEQUENCE [LARGE SCALE GENOMIC DNA]</scope>
    <source>
        <strain evidence="1 2">NEG-M</strain>
    </source>
</reference>
<dbReference type="SUPFAM" id="SSF50985">
    <property type="entry name" value="RCC1/BLIP-II"/>
    <property type="match status" value="1"/>
</dbReference>
<dbReference type="PANTHER" id="PTHR45982:SF11">
    <property type="entry name" value="E3 UBIQUITIN-PROTEIN LIGASE HERC1 ISOFORM X1-RELATED"/>
    <property type="match status" value="1"/>
</dbReference>
<dbReference type="EMBL" id="GG738919">
    <property type="protein sequence ID" value="EFC37365.1"/>
    <property type="molecule type" value="Genomic_DNA"/>
</dbReference>
<dbReference type="Gene3D" id="2.130.10.30">
    <property type="entry name" value="Regulator of chromosome condensation 1/beta-lactamase-inhibitor protein II"/>
    <property type="match status" value="1"/>
</dbReference>
<keyword evidence="2" id="KW-1185">Reference proteome</keyword>
<dbReference type="KEGG" id="ngr:NAEGRDRAFT_81943"/>
<accession>D2W0N0</accession>
<dbReference type="InterPro" id="IPR009091">
    <property type="entry name" value="RCC1/BLIP-II"/>
</dbReference>
<dbReference type="InterPro" id="IPR051553">
    <property type="entry name" value="Ran_GTPase-activating"/>
</dbReference>
<name>D2W0N0_NAEGR</name>
<dbReference type="Pfam" id="PF13540">
    <property type="entry name" value="RCC1_2"/>
    <property type="match status" value="1"/>
</dbReference>
<protein>
    <submittedName>
        <fullName evidence="1">Uncharacterized protein</fullName>
    </submittedName>
</protein>
<dbReference type="GO" id="GO:0005737">
    <property type="term" value="C:cytoplasm"/>
    <property type="evidence" value="ECO:0007669"/>
    <property type="project" value="TreeGrafter"/>
</dbReference>
<dbReference type="Proteomes" id="UP000006671">
    <property type="component" value="Unassembled WGS sequence"/>
</dbReference>
<gene>
    <name evidence="1" type="ORF">NAEGRDRAFT_81943</name>
</gene>
<evidence type="ECO:0000313" key="2">
    <source>
        <dbReference type="Proteomes" id="UP000006671"/>
    </source>
</evidence>
<dbReference type="GO" id="GO:0005085">
    <property type="term" value="F:guanyl-nucleotide exchange factor activity"/>
    <property type="evidence" value="ECO:0007669"/>
    <property type="project" value="TreeGrafter"/>
</dbReference>